<name>A0A3A4ZC85_UNCKA</name>
<sequence length="1436" mass="157012">MFDVIIAIEMVRSILRKKTFKSFLFLSLISLISAGTFHVFAQGVGDNYVMGGPPPWCPPPEHPGLSSVCGTVRGSQLEVDGRGNYMPNLPKEGITVAIYEENPLTPTGKVSDETINAEGALSNIFASTSTNSEGRYHIVMRKVGPPMVRTHLVFLCGSTVVGHKELDSWHDYWEVNEQVNCPGTPAYTLPGFPQNYVDRSGFLGCFNDPVVDIPTGLSKNEQPTVNNIGREDNYDHRYNRNTFSFTHPFPDPPVPPLSFESPGGLWEPDCLLRKNKYLCNAGPANAAPPAPTSCDWNTLSTQPQIDNRDTPLWYAGYTVDGELCEDPYTPMQEDDRRDYITRPFFMFIPKIATTTEGYRRFDIRVNLENYIADPLIPLQWMCKFWGCSAGAPSEPPHVFLRKFMQDNTTLDLLPDCEELNKRNNAYKIFRNPERNKQLNGGPFGGMASPSDDLENAYYASLRDLSEPICVTPTRDQTNPVRLCEIQPTWSPAGVCTVGTPGCNDPEFSTRLNQTLSTATDPNVITGITNALSLCTGDFVLGSEYFPTDAIFRNQASYTGMTSRTANDSQGNTATKKPVVHEAFDSEDVSTHESGSRAVQDPGGRFKGNSALSPESVINLQMQVPGAESMTDPFTIPYADVKVDYLDEVSWGMADFGTNQIPKCTIGNPFSYLLNTLAQESDTNFHPDNIYRGNLDHVEHRAVGTGTFYPSLDSKDRDIAMGTRTFIGYYWGVGFRELGVQSDLVNIALNTLWGRDVWDSILSIAGGDTNIHNFTFDIGAVLATGWDALATPEHIFKTFGDRDPSQQTPFEKPYYEIEYPVNEANFTTFFELPSIAAGDQLLPTDWGPAHVCYAFDPPNPNVPEGEVCGTYREDPDGISRTCRVDECIAFWQVESQRCECTTSDGVNFNCDWEDPTWDIDFGDCDVTERLECAFEQETTPRSADGRLGGGDPEAPNEIIHDEDPDVDPGNGGTHDDYVGCYNSSGGRCPYDPPSVEATHNCTDSNINWSNCFDSLGVWICGTITRGYTRTTTGDTKPRCDMSVAGPLKGGIGCNATLTIGDVALRYSQQNPYDPGDTINPYYKPQVNLDDMYISGVKLSLSFRAPYHPAVKGSKKATLDARTTNSPMATEYAYTYGAELDTGGWSDYANIALIATPPVFDGDPTDDLAELFYHCDTIGSFTPIGANDPPAVQVASMNVLTTYDPELGLAVTDTDGDGVADAALMGWQCPIDNEPVPPVAELSDVSNNCTVDAGTLASCGAAFPEVPDLLSETFRIVINNAATRFDIPAGALIAILANEGGFASVYHSLWADDLTVQRWSLPYYGRMDVGGPVTCIDMVWSAQGPYQFLKTSFDSFLAQSGAPNESLCAALNEISPGRCLSASRCNFLDASYAAARHMQAGGTCGSFNFATAMDSYSGGSIAIEGDIGYLQSIYNACN</sequence>
<comment type="caution">
    <text evidence="2">The sequence shown here is derived from an EMBL/GenBank/DDBJ whole genome shotgun (WGS) entry which is preliminary data.</text>
</comment>
<evidence type="ECO:0000313" key="3">
    <source>
        <dbReference type="Proteomes" id="UP000265540"/>
    </source>
</evidence>
<dbReference type="EMBL" id="QZJF01000017">
    <property type="protein sequence ID" value="RJR26841.1"/>
    <property type="molecule type" value="Genomic_DNA"/>
</dbReference>
<feature type="compositionally biased region" description="Basic and acidic residues" evidence="1">
    <location>
        <begin position="584"/>
        <end position="594"/>
    </location>
</feature>
<gene>
    <name evidence="2" type="ORF">C4561_03645</name>
</gene>
<proteinExistence type="predicted"/>
<protein>
    <submittedName>
        <fullName evidence="2">Uncharacterized protein</fullName>
    </submittedName>
</protein>
<organism evidence="2 3">
    <name type="scientific">candidate division WWE3 bacterium</name>
    <dbReference type="NCBI Taxonomy" id="2053526"/>
    <lineage>
        <taxon>Bacteria</taxon>
        <taxon>Katanobacteria</taxon>
    </lineage>
</organism>
<dbReference type="Proteomes" id="UP000265540">
    <property type="component" value="Unassembled WGS sequence"/>
</dbReference>
<accession>A0A3A4ZC85</accession>
<evidence type="ECO:0000256" key="1">
    <source>
        <dbReference type="SAM" id="MobiDB-lite"/>
    </source>
</evidence>
<reference evidence="2 3" key="1">
    <citation type="journal article" date="2017" name="ISME J.">
        <title>Energy and carbon metabolisms in a deep terrestrial subsurface fluid microbial community.</title>
        <authorList>
            <person name="Momper L."/>
            <person name="Jungbluth S.P."/>
            <person name="Lee M.D."/>
            <person name="Amend J.P."/>
        </authorList>
    </citation>
    <scope>NUCLEOTIDE SEQUENCE [LARGE SCALE GENOMIC DNA]</scope>
    <source>
        <strain evidence="2">SURF_46</strain>
    </source>
</reference>
<evidence type="ECO:0000313" key="2">
    <source>
        <dbReference type="EMBL" id="RJR26841.1"/>
    </source>
</evidence>
<feature type="region of interest" description="Disordered" evidence="1">
    <location>
        <begin position="584"/>
        <end position="611"/>
    </location>
</feature>
<feature type="region of interest" description="Disordered" evidence="1">
    <location>
        <begin position="934"/>
        <end position="972"/>
    </location>
</feature>